<reference evidence="5 6" key="1">
    <citation type="submission" date="2018-03" db="EMBL/GenBank/DDBJ databases">
        <title>Draft genome sequence of Rohu Carp (Labeo rohita).</title>
        <authorList>
            <person name="Das P."/>
            <person name="Kushwaha B."/>
            <person name="Joshi C.G."/>
            <person name="Kumar D."/>
            <person name="Nagpure N.S."/>
            <person name="Sahoo L."/>
            <person name="Das S.P."/>
            <person name="Bit A."/>
            <person name="Patnaik S."/>
            <person name="Meher P.K."/>
            <person name="Jayasankar P."/>
            <person name="Koringa P.G."/>
            <person name="Patel N.V."/>
            <person name="Hinsu A.T."/>
            <person name="Kumar R."/>
            <person name="Pandey M."/>
            <person name="Agarwal S."/>
            <person name="Srivastava S."/>
            <person name="Singh M."/>
            <person name="Iquebal M.A."/>
            <person name="Jaiswal S."/>
            <person name="Angadi U.B."/>
            <person name="Kumar N."/>
            <person name="Raza M."/>
            <person name="Shah T.M."/>
            <person name="Rai A."/>
            <person name="Jena J.K."/>
        </authorList>
    </citation>
    <scope>NUCLEOTIDE SEQUENCE [LARGE SCALE GENOMIC DNA]</scope>
    <source>
        <strain evidence="5">DASCIFA01</strain>
        <tissue evidence="5">Testis</tissue>
    </source>
</reference>
<accession>A0A498L4T0</accession>
<dbReference type="InterPro" id="IPR008993">
    <property type="entry name" value="TIMP-like_OB-fold"/>
</dbReference>
<dbReference type="CDD" id="cd03583">
    <property type="entry name" value="NTR_complement_C3"/>
    <property type="match status" value="1"/>
</dbReference>
<keyword evidence="7" id="KW-1267">Proteomics identification</keyword>
<dbReference type="SMART" id="SM00643">
    <property type="entry name" value="C345C"/>
    <property type="match status" value="1"/>
</dbReference>
<dbReference type="PANTHER" id="PTHR11412">
    <property type="entry name" value="MACROGLOBULIN / COMPLEMENT"/>
    <property type="match status" value="1"/>
</dbReference>
<dbReference type="Gene3D" id="2.60.40.1940">
    <property type="match status" value="1"/>
</dbReference>
<dbReference type="InterPro" id="IPR009048">
    <property type="entry name" value="A-macroglobulin_rcpt-bd"/>
</dbReference>
<evidence type="ECO:0007829" key="7">
    <source>
        <dbReference type="PeptideAtlas" id="A0A498L4T0"/>
    </source>
</evidence>
<evidence type="ECO:0000256" key="1">
    <source>
        <dbReference type="ARBA" id="ARBA00004613"/>
    </source>
</evidence>
<dbReference type="Gene3D" id="1.50.10.20">
    <property type="match status" value="1"/>
</dbReference>
<evidence type="ECO:0000313" key="6">
    <source>
        <dbReference type="Proteomes" id="UP000290572"/>
    </source>
</evidence>
<sequence>MNPQGITVSSEKISPVKGMNSGRYAIPAIASCGIWKVVTRFSNTPQKTFIADFEVKEYVLPAFEVKLKPSKSFSYVRDESLTVDIDANSHQVRVEFMETEDVCSSASKKGKYRTIVNIDKDSSISVSYVIIPMTLGNHMIEVKASAYDSVHTDGVRKMLNVVGDAETEDGFTAVCVITMQEGKKICAESFGVSQFVSPQAVSVRKAVSFLEGRLPKQTDTLTVAFTSYAMASANKLNKDILMKHSTHGEDGRSWTATGQSYSSVHVTAFAMLALVKAKDFDKAREAVHWLKKQQDPKGGYGDPLGTIFVLWAMREYHMLMKDQQNLSLDVELSIAGRSKPVKYTFKNDNRHLTWSSKVDINKDFNVTARGTGTATLSVLTLYYTRLTEKKSDCTFFDLTVKMEKDPETKQGAIETYKLTMDFHYKSDKTDATMTILDIGLLTGFNVDATDLKELSTGKERYIQKFEMNKVLSERGSLILYLDKVLREYPQRISFRVHKMLNVGLLQPAAVTIYEYYSTDRRCTKFYHRERTDGALYKLCKGDLCYCAEENCSFQKKNQVSDVEHLNKACEAGMDYVYKVTVVGMDLQQTVDTYDMKVEQVLREGTDEEVEGKVRQFLARPRCREHLGLVKGKSYLIMGKSVDLPNHGGSLQYIFGEQTWVEYWPTRKESQTPEHRDRYIGISKLMNSLLTQGCAT</sequence>
<dbReference type="GO" id="GO:0005615">
    <property type="term" value="C:extracellular space"/>
    <property type="evidence" value="ECO:0007669"/>
    <property type="project" value="InterPro"/>
</dbReference>
<evidence type="ECO:0000259" key="4">
    <source>
        <dbReference type="PROSITE" id="PS50189"/>
    </source>
</evidence>
<dbReference type="InterPro" id="IPR048848">
    <property type="entry name" value="C3_CUB2"/>
</dbReference>
<dbReference type="AlphaFoldDB" id="A0A498L4T0"/>
<protein>
    <submittedName>
        <fullName evidence="5">Complement C3-like protein</fullName>
    </submittedName>
</protein>
<comment type="caution">
    <text evidence="5">The sequence shown here is derived from an EMBL/GenBank/DDBJ whole genome shotgun (WGS) entry which is preliminary data.</text>
</comment>
<evidence type="ECO:0000313" key="5">
    <source>
        <dbReference type="EMBL" id="RXN03370.1"/>
    </source>
</evidence>
<keyword evidence="6" id="KW-1185">Reference proteome</keyword>
<comment type="subcellular location">
    <subcellularLocation>
        <location evidence="1">Secreted</location>
    </subcellularLocation>
</comment>
<dbReference type="Pfam" id="PF07677">
    <property type="entry name" value="A2M_recep"/>
    <property type="match status" value="1"/>
</dbReference>
<dbReference type="Pfam" id="PF21308">
    <property type="entry name" value="C3_CUB2"/>
    <property type="match status" value="1"/>
</dbReference>
<dbReference type="InterPro" id="IPR041555">
    <property type="entry name" value="MG3"/>
</dbReference>
<keyword evidence="2" id="KW-0964">Secreted</keyword>
<dbReference type="Proteomes" id="UP000290572">
    <property type="component" value="Unassembled WGS sequence"/>
</dbReference>
<evidence type="ECO:0000256" key="2">
    <source>
        <dbReference type="ARBA" id="ARBA00022525"/>
    </source>
</evidence>
<keyword evidence="3" id="KW-1015">Disulfide bond</keyword>
<dbReference type="InterPro" id="IPR018933">
    <property type="entry name" value="Netrin_module_non-TIMP"/>
</dbReference>
<dbReference type="STRING" id="84645.A0A498L4T0"/>
<organism evidence="5 6">
    <name type="scientific">Labeo rohita</name>
    <name type="common">Indian major carp</name>
    <name type="synonym">Cyprinus rohita</name>
    <dbReference type="NCBI Taxonomy" id="84645"/>
    <lineage>
        <taxon>Eukaryota</taxon>
        <taxon>Metazoa</taxon>
        <taxon>Chordata</taxon>
        <taxon>Craniata</taxon>
        <taxon>Vertebrata</taxon>
        <taxon>Euteleostomi</taxon>
        <taxon>Actinopterygii</taxon>
        <taxon>Neopterygii</taxon>
        <taxon>Teleostei</taxon>
        <taxon>Ostariophysi</taxon>
        <taxon>Cypriniformes</taxon>
        <taxon>Cyprinidae</taxon>
        <taxon>Labeoninae</taxon>
        <taxon>Labeonini</taxon>
        <taxon>Labeo</taxon>
    </lineage>
</organism>
<feature type="domain" description="NTR" evidence="4">
    <location>
        <begin position="551"/>
        <end position="693"/>
    </location>
</feature>
<dbReference type="Gene3D" id="2.40.50.120">
    <property type="match status" value="1"/>
</dbReference>
<dbReference type="SUPFAM" id="SSF49410">
    <property type="entry name" value="Alpha-macroglobulin receptor domain"/>
    <property type="match status" value="1"/>
</dbReference>
<dbReference type="InterPro" id="IPR050473">
    <property type="entry name" value="A2M/Complement_sys"/>
</dbReference>
<dbReference type="SUPFAM" id="SSF48239">
    <property type="entry name" value="Terpenoid cyclases/Protein prenyltransferases"/>
    <property type="match status" value="1"/>
</dbReference>
<dbReference type="SUPFAM" id="SSF50242">
    <property type="entry name" value="TIMP-like"/>
    <property type="match status" value="1"/>
</dbReference>
<proteinExistence type="evidence at protein level"/>
<dbReference type="Gene3D" id="2.60.120.1540">
    <property type="match status" value="1"/>
</dbReference>
<dbReference type="InterPro" id="IPR008930">
    <property type="entry name" value="Terpenoid_cyclase/PrenylTrfase"/>
</dbReference>
<dbReference type="PANTHER" id="PTHR11412:SF81">
    <property type="entry name" value="COMPLEMENT C3"/>
    <property type="match status" value="1"/>
</dbReference>
<dbReference type="Gene3D" id="2.60.40.1930">
    <property type="match status" value="1"/>
</dbReference>
<dbReference type="SMART" id="SM01361">
    <property type="entry name" value="A2M_recep"/>
    <property type="match status" value="1"/>
</dbReference>
<dbReference type="Pfam" id="PF01759">
    <property type="entry name" value="NTR"/>
    <property type="match status" value="1"/>
</dbReference>
<dbReference type="Gene3D" id="2.60.40.690">
    <property type="entry name" value="Alpha-macroglobulin, receptor-binding domain"/>
    <property type="match status" value="1"/>
</dbReference>
<dbReference type="EMBL" id="QBIY01013482">
    <property type="protein sequence ID" value="RXN03370.1"/>
    <property type="molecule type" value="Genomic_DNA"/>
</dbReference>
<dbReference type="Pfam" id="PF17791">
    <property type="entry name" value="MG3"/>
    <property type="match status" value="1"/>
</dbReference>
<gene>
    <name evidence="5" type="ORF">ROHU_013389</name>
</gene>
<dbReference type="PROSITE" id="PS50189">
    <property type="entry name" value="NTR"/>
    <property type="match status" value="1"/>
</dbReference>
<dbReference type="Pfam" id="PF07678">
    <property type="entry name" value="TED_complement"/>
    <property type="match status" value="1"/>
</dbReference>
<evidence type="ECO:0000256" key="3">
    <source>
        <dbReference type="ARBA" id="ARBA00023157"/>
    </source>
</evidence>
<dbReference type="InterPro" id="IPR036595">
    <property type="entry name" value="A-macroglobulin_rcpt-bd_sf"/>
</dbReference>
<dbReference type="FunFam" id="2.40.50.120:FF:000013">
    <property type="entry name" value="Complement C3"/>
    <property type="match status" value="1"/>
</dbReference>
<dbReference type="InterPro" id="IPR011626">
    <property type="entry name" value="Alpha-macroglobulin_TED"/>
</dbReference>
<dbReference type="InterPro" id="IPR035815">
    <property type="entry name" value="NTR_complement_C3"/>
</dbReference>
<name>A0A498L4T0_LABRO</name>
<dbReference type="InterPro" id="IPR001134">
    <property type="entry name" value="Netrin_domain"/>
</dbReference>